<feature type="transmembrane region" description="Helical" evidence="1">
    <location>
        <begin position="31"/>
        <end position="58"/>
    </location>
</feature>
<protein>
    <submittedName>
        <fullName evidence="2">Uncharacterized protein</fullName>
    </submittedName>
</protein>
<proteinExistence type="predicted"/>
<dbReference type="AlphaFoldDB" id="A0A699YB24"/>
<dbReference type="Proteomes" id="UP000485058">
    <property type="component" value="Unassembled WGS sequence"/>
</dbReference>
<dbReference type="EMBL" id="BLLF01000045">
    <property type="protein sequence ID" value="GFH06565.1"/>
    <property type="molecule type" value="Genomic_DNA"/>
</dbReference>
<comment type="caution">
    <text evidence="2">The sequence shown here is derived from an EMBL/GenBank/DDBJ whole genome shotgun (WGS) entry which is preliminary data.</text>
</comment>
<feature type="transmembrane region" description="Helical" evidence="1">
    <location>
        <begin position="241"/>
        <end position="260"/>
    </location>
</feature>
<feature type="non-terminal residue" evidence="2">
    <location>
        <position position="1"/>
    </location>
</feature>
<gene>
    <name evidence="2" type="ORF">HaLaN_01216</name>
</gene>
<reference evidence="2 3" key="1">
    <citation type="submission" date="2020-02" db="EMBL/GenBank/DDBJ databases">
        <title>Draft genome sequence of Haematococcus lacustris strain NIES-144.</title>
        <authorList>
            <person name="Morimoto D."/>
            <person name="Nakagawa S."/>
            <person name="Yoshida T."/>
            <person name="Sawayama S."/>
        </authorList>
    </citation>
    <scope>NUCLEOTIDE SEQUENCE [LARGE SCALE GENOMIC DNA]</scope>
    <source>
        <strain evidence="2 3">NIES-144</strain>
    </source>
</reference>
<feature type="transmembrane region" description="Helical" evidence="1">
    <location>
        <begin position="6"/>
        <end position="24"/>
    </location>
</feature>
<evidence type="ECO:0000256" key="1">
    <source>
        <dbReference type="SAM" id="Phobius"/>
    </source>
</evidence>
<sequence length="264" mass="28592">MSKAIFLAMVMAVFGTVIFLVGQIRGLGNKVVAGLLFTALTILVLIKSLAASFVFIQVHRLNTVLGKFQMDDTLGLSIANLMFSYLNAGATILWTGFVLNVVGRLVQRFCDMSECGLIARFTKPSAPDATALAKSRYRVQQEVGVHGEKLVYLADWHYVADGGQAMGKVTPGDIPVTQHADANADVVRGMQKAARIAIVVMALGWLGLCIISSSLCLTNFAKVSSLTLDPASRGWLEYDRATSIIILVSSCMLYPVYVYFTVRG</sequence>
<keyword evidence="1" id="KW-0812">Transmembrane</keyword>
<keyword evidence="1" id="KW-1133">Transmembrane helix</keyword>
<keyword evidence="3" id="KW-1185">Reference proteome</keyword>
<feature type="transmembrane region" description="Helical" evidence="1">
    <location>
        <begin position="196"/>
        <end position="221"/>
    </location>
</feature>
<organism evidence="2 3">
    <name type="scientific">Haematococcus lacustris</name>
    <name type="common">Green alga</name>
    <name type="synonym">Haematococcus pluvialis</name>
    <dbReference type="NCBI Taxonomy" id="44745"/>
    <lineage>
        <taxon>Eukaryota</taxon>
        <taxon>Viridiplantae</taxon>
        <taxon>Chlorophyta</taxon>
        <taxon>core chlorophytes</taxon>
        <taxon>Chlorophyceae</taxon>
        <taxon>CS clade</taxon>
        <taxon>Chlamydomonadales</taxon>
        <taxon>Haematococcaceae</taxon>
        <taxon>Haematococcus</taxon>
    </lineage>
</organism>
<accession>A0A699YB24</accession>
<evidence type="ECO:0000313" key="2">
    <source>
        <dbReference type="EMBL" id="GFH06565.1"/>
    </source>
</evidence>
<keyword evidence="1" id="KW-0472">Membrane</keyword>
<feature type="transmembrane region" description="Helical" evidence="1">
    <location>
        <begin position="78"/>
        <end position="102"/>
    </location>
</feature>
<name>A0A699YB24_HAELA</name>
<evidence type="ECO:0000313" key="3">
    <source>
        <dbReference type="Proteomes" id="UP000485058"/>
    </source>
</evidence>